<dbReference type="InterPro" id="IPR049304">
    <property type="entry name" value="Gly_rich_dom"/>
</dbReference>
<evidence type="ECO:0000256" key="1">
    <source>
        <dbReference type="SAM" id="MobiDB-lite"/>
    </source>
</evidence>
<protein>
    <submittedName>
        <fullName evidence="3">DUF2793 domain-containing protein</fullName>
    </submittedName>
</protein>
<dbReference type="AlphaFoldDB" id="A0A975GV08"/>
<dbReference type="InterPro" id="IPR021251">
    <property type="entry name" value="DUF2793"/>
</dbReference>
<feature type="compositionally biased region" description="Gly residues" evidence="1">
    <location>
        <begin position="395"/>
        <end position="405"/>
    </location>
</feature>
<evidence type="ECO:0000313" key="4">
    <source>
        <dbReference type="Proteomes" id="UP000663918"/>
    </source>
</evidence>
<evidence type="ECO:0000313" key="3">
    <source>
        <dbReference type="EMBL" id="QTC89994.1"/>
    </source>
</evidence>
<feature type="region of interest" description="Disordered" evidence="1">
    <location>
        <begin position="485"/>
        <end position="508"/>
    </location>
</feature>
<sequence length="550" mass="57445">MSDDASARLGLSYLAPGQLQKHVTLNEALTRLDALVQMRAASRSTAAQPTSPDDGALYILPASPTGAVWASRAAGDLMRFEAGGWTLVAVPDGALVWIADEDVFVVRDGATWVSLGQRLGAVQALTRLGLNTNADSTNPFAARINKALWTAINAADGGDGDLRMTFNKEAAADVLSLLLQSNWGGRAELGLIGDDDLTLKVSADGSTWRTALTVDRSTGAAIFPTGCGRVETTVLASGATWTVPAWARRIEAVVVGGGGGGGSGCAGASGASRFGGGGGGAGGACMAAWSVADLASTLTVTVGAAGSAGGSVASGTGNTGGGGGTSTIARGRDPDQRARRFGWAGRQRLVRGRRGAGGGLPGLERRGLGLRHGDLRRGGVAHPPGWIRRRRGGRRPGFGQYGAGRGRGRSGRQSGLPGQRRRGRQWGGGFGRNGGLDPRAVVGRGRRWRRWGLDVWGLCGRCRGGGRRWWWGRCGGHGLRRRWGRGLGPRPADGDRMTQSPPDIPPEIDLLDPETFEAPRRLSPFDRDACLGVDFRRQGALTEPDKDDDR</sequence>
<gene>
    <name evidence="3" type="ORF">IFJ75_11905</name>
</gene>
<dbReference type="Pfam" id="PF21722">
    <property type="entry name" value="Gly_rich_2"/>
    <property type="match status" value="1"/>
</dbReference>
<accession>A0A975GV08</accession>
<proteinExistence type="predicted"/>
<feature type="region of interest" description="Disordered" evidence="1">
    <location>
        <begin position="381"/>
        <end position="432"/>
    </location>
</feature>
<keyword evidence="4" id="KW-1185">Reference proteome</keyword>
<name>A0A975GV08_9CAUL</name>
<dbReference type="Pfam" id="PF10983">
    <property type="entry name" value="DUF2793"/>
    <property type="match status" value="1"/>
</dbReference>
<evidence type="ECO:0000259" key="2">
    <source>
        <dbReference type="Pfam" id="PF21722"/>
    </source>
</evidence>
<reference evidence="3" key="1">
    <citation type="submission" date="2020-09" db="EMBL/GenBank/DDBJ databases">
        <title>Brevundimonas sp. LVF2 isolated from a puddle in Goettingen, Germany.</title>
        <authorList>
            <person name="Friedrich I."/>
            <person name="Klassen A."/>
            <person name="Hannes N."/>
            <person name="Schneider D."/>
            <person name="Hertel R."/>
            <person name="Daniel R."/>
        </authorList>
    </citation>
    <scope>NUCLEOTIDE SEQUENCE</scope>
    <source>
        <strain evidence="3">LVF2</strain>
    </source>
</reference>
<dbReference type="RefSeq" id="WP_207868409.1">
    <property type="nucleotide sequence ID" value="NZ_CP062222.1"/>
</dbReference>
<dbReference type="EMBL" id="CP062222">
    <property type="protein sequence ID" value="QTC89994.1"/>
    <property type="molecule type" value="Genomic_DNA"/>
</dbReference>
<dbReference type="Proteomes" id="UP000663918">
    <property type="component" value="Chromosome"/>
</dbReference>
<organism evidence="3 4">
    <name type="scientific">Brevundimonas goettingensis</name>
    <dbReference type="NCBI Taxonomy" id="2774190"/>
    <lineage>
        <taxon>Bacteria</taxon>
        <taxon>Pseudomonadati</taxon>
        <taxon>Pseudomonadota</taxon>
        <taxon>Alphaproteobacteria</taxon>
        <taxon>Caulobacterales</taxon>
        <taxon>Caulobacteraceae</taxon>
        <taxon>Brevundimonas</taxon>
    </lineage>
</organism>
<feature type="domain" description="Glycine-rich" evidence="2">
    <location>
        <begin position="238"/>
        <end position="433"/>
    </location>
</feature>
<dbReference type="KEGG" id="bgoe:IFJ75_11905"/>